<gene>
    <name evidence="2" type="ORF">DESHY_110480</name>
</gene>
<dbReference type="RefSeq" id="WP_008410445.1">
    <property type="nucleotide sequence ID" value="NZ_CAOS01000003.1"/>
</dbReference>
<dbReference type="STRING" id="1121428.DESHY_110480"/>
<evidence type="ECO:0000313" key="2">
    <source>
        <dbReference type="EMBL" id="CCO07534.1"/>
    </source>
</evidence>
<evidence type="ECO:0000256" key="1">
    <source>
        <dbReference type="SAM" id="MobiDB-lite"/>
    </source>
</evidence>
<name>K8DXX7_9FIRM</name>
<organism evidence="2 3">
    <name type="scientific">Desulforamulus hydrothermalis Lam5 = DSM 18033</name>
    <dbReference type="NCBI Taxonomy" id="1121428"/>
    <lineage>
        <taxon>Bacteria</taxon>
        <taxon>Bacillati</taxon>
        <taxon>Bacillota</taxon>
        <taxon>Clostridia</taxon>
        <taxon>Eubacteriales</taxon>
        <taxon>Peptococcaceae</taxon>
        <taxon>Desulforamulus</taxon>
    </lineage>
</organism>
<evidence type="ECO:0008006" key="4">
    <source>
        <dbReference type="Google" id="ProtNLM"/>
    </source>
</evidence>
<protein>
    <recommendedName>
        <fullName evidence="4">Cytoplasmic protein</fullName>
    </recommendedName>
</protein>
<keyword evidence="3" id="KW-1185">Reference proteome</keyword>
<proteinExistence type="predicted"/>
<dbReference type="eggNOG" id="ENOG5031UNY">
    <property type="taxonomic scope" value="Bacteria"/>
</dbReference>
<dbReference type="AlphaFoldDB" id="K8DXX7"/>
<feature type="region of interest" description="Disordered" evidence="1">
    <location>
        <begin position="1"/>
        <end position="40"/>
    </location>
</feature>
<feature type="compositionally biased region" description="Polar residues" evidence="1">
    <location>
        <begin position="26"/>
        <end position="38"/>
    </location>
</feature>
<dbReference type="OrthoDB" id="9815278at2"/>
<dbReference type="EMBL" id="CAOS01000003">
    <property type="protein sequence ID" value="CCO07534.1"/>
    <property type="molecule type" value="Genomic_DNA"/>
</dbReference>
<feature type="compositionally biased region" description="Gly residues" evidence="1">
    <location>
        <begin position="1"/>
        <end position="20"/>
    </location>
</feature>
<accession>K8DXX7</accession>
<reference evidence="2 3" key="1">
    <citation type="journal article" date="2013" name="Genome Announc.">
        <title>Genome Sequence of the Sulfate-Reducing Bacterium Desulfotomaculum hydrothermale Lam5(T).</title>
        <authorList>
            <person name="Amin O."/>
            <person name="Fardeau M.L."/>
            <person name="Valette O."/>
            <person name="Hirschler-Rea A."/>
            <person name="Barbe V."/>
            <person name="Medigue C."/>
            <person name="Vacherie B."/>
            <person name="Ollivier B."/>
            <person name="Bertin P.N."/>
            <person name="Dolla A."/>
        </authorList>
    </citation>
    <scope>NUCLEOTIDE SEQUENCE [LARGE SCALE GENOMIC DNA]</scope>
    <source>
        <strain evidence="3">Lam5 / DSM 18033</strain>
    </source>
</reference>
<comment type="caution">
    <text evidence="2">The sequence shown here is derived from an EMBL/GenBank/DDBJ whole genome shotgun (WGS) entry which is preliminary data.</text>
</comment>
<evidence type="ECO:0000313" key="3">
    <source>
        <dbReference type="Proteomes" id="UP000009315"/>
    </source>
</evidence>
<sequence length="89" mass="9421">MPRQNGGGPLGRGAMTGRGLGRCNANAKQPNTFSSPSTGFGCGRGQGRGFGRCLAAGPHPLTTQKELLQEQKKMLEDKLQLINQQLANL</sequence>
<dbReference type="InterPro" id="IPR035205">
    <property type="entry name" value="DUF5320"/>
</dbReference>
<dbReference type="Proteomes" id="UP000009315">
    <property type="component" value="Unassembled WGS sequence"/>
</dbReference>
<dbReference type="Pfam" id="PF17253">
    <property type="entry name" value="DUF5320"/>
    <property type="match status" value="1"/>
</dbReference>